<dbReference type="RefSeq" id="WP_159455313.1">
    <property type="nucleotide sequence ID" value="NZ_FWZT01000007.1"/>
</dbReference>
<keyword evidence="2" id="KW-1185">Reference proteome</keyword>
<dbReference type="STRING" id="1513793.SAMN06296036_107228"/>
<accession>A0A1Y6BX86</accession>
<dbReference type="InterPro" id="IPR023614">
    <property type="entry name" value="Porin_dom_sf"/>
</dbReference>
<organism evidence="1 2">
    <name type="scientific">Pseudobacteriovorax antillogorgiicola</name>
    <dbReference type="NCBI Taxonomy" id="1513793"/>
    <lineage>
        <taxon>Bacteria</taxon>
        <taxon>Pseudomonadati</taxon>
        <taxon>Bdellovibrionota</taxon>
        <taxon>Oligoflexia</taxon>
        <taxon>Oligoflexales</taxon>
        <taxon>Pseudobacteriovoracaceae</taxon>
        <taxon>Pseudobacteriovorax</taxon>
    </lineage>
</organism>
<protein>
    <recommendedName>
        <fullName evidence="3">Phosphate-selective porin O and P</fullName>
    </recommendedName>
</protein>
<evidence type="ECO:0000313" key="2">
    <source>
        <dbReference type="Proteomes" id="UP000192907"/>
    </source>
</evidence>
<reference evidence="2" key="1">
    <citation type="submission" date="2017-04" db="EMBL/GenBank/DDBJ databases">
        <authorList>
            <person name="Varghese N."/>
            <person name="Submissions S."/>
        </authorList>
    </citation>
    <scope>NUCLEOTIDE SEQUENCE [LARGE SCALE GENOMIC DNA]</scope>
    <source>
        <strain evidence="2">RKEM611</strain>
    </source>
</reference>
<dbReference type="Proteomes" id="UP000192907">
    <property type="component" value="Unassembled WGS sequence"/>
</dbReference>
<sequence length="317" mass="36375">MSIPKILIFTLALIELRAFSSVKTKGRIKLGAKFSDTRDFESDGALKLEWDTKRRKGVEVIASVEGQYSEGEMALEDLYLNYEASEAQSVDLGITKMKFGYEYDLGSQKRLLLDRSYIYRKLEEFGYVGRSMQARYRVDSDSSRHTWSLGLTGTREALAIYNYNYRKNDWRFDSWSQIKQYRANRRSILAAVQNLGLRYKSSSHTVLELEGLIGVQPERTAYLNDTMEPERIYFSALKLAAGYSYDAFKPLASVSLYKDRLDKDEGYDLGYLLGFDYTWNDIILAAHLEYLEATIPTPAGSSISGLLNGQIEVRYYF</sequence>
<dbReference type="AlphaFoldDB" id="A0A1Y6BX86"/>
<name>A0A1Y6BX86_9BACT</name>
<evidence type="ECO:0008006" key="3">
    <source>
        <dbReference type="Google" id="ProtNLM"/>
    </source>
</evidence>
<proteinExistence type="predicted"/>
<gene>
    <name evidence="1" type="ORF">SAMN06296036_107228</name>
</gene>
<evidence type="ECO:0000313" key="1">
    <source>
        <dbReference type="EMBL" id="SMF22706.1"/>
    </source>
</evidence>
<dbReference type="Gene3D" id="2.40.160.10">
    <property type="entry name" value="Porin"/>
    <property type="match status" value="1"/>
</dbReference>
<dbReference type="EMBL" id="FWZT01000007">
    <property type="protein sequence ID" value="SMF22706.1"/>
    <property type="molecule type" value="Genomic_DNA"/>
</dbReference>